<dbReference type="PANTHER" id="PTHR45339:SF1">
    <property type="entry name" value="HYBRID SIGNAL TRANSDUCTION HISTIDINE KINASE J"/>
    <property type="match status" value="1"/>
</dbReference>
<dbReference type="InterPro" id="IPR004358">
    <property type="entry name" value="Sig_transdc_His_kin-like_C"/>
</dbReference>
<dbReference type="EMBL" id="JADWOX010000016">
    <property type="protein sequence ID" value="MBI1685865.1"/>
    <property type="molecule type" value="Genomic_DNA"/>
</dbReference>
<proteinExistence type="predicted"/>
<dbReference type="Proteomes" id="UP000639859">
    <property type="component" value="Unassembled WGS sequence"/>
</dbReference>
<feature type="transmembrane region" description="Helical" evidence="11">
    <location>
        <begin position="159"/>
        <end position="178"/>
    </location>
</feature>
<dbReference type="InterPro" id="IPR003594">
    <property type="entry name" value="HATPase_dom"/>
</dbReference>
<evidence type="ECO:0000256" key="9">
    <source>
        <dbReference type="ARBA" id="ARBA00023136"/>
    </source>
</evidence>
<feature type="transmembrane region" description="Helical" evidence="11">
    <location>
        <begin position="122"/>
        <end position="147"/>
    </location>
</feature>
<feature type="modified residue" description="4-aspartylphosphate" evidence="10">
    <location>
        <position position="617"/>
    </location>
</feature>
<keyword evidence="4" id="KW-1003">Cell membrane</keyword>
<evidence type="ECO:0000313" key="15">
    <source>
        <dbReference type="Proteomes" id="UP000639859"/>
    </source>
</evidence>
<keyword evidence="7 11" id="KW-1133">Transmembrane helix</keyword>
<dbReference type="InterPro" id="IPR001789">
    <property type="entry name" value="Sig_transdc_resp-reg_receiver"/>
</dbReference>
<accession>A0ABS0T1V9</accession>
<dbReference type="CDD" id="cd17546">
    <property type="entry name" value="REC_hyHK_CKI1_RcsC-like"/>
    <property type="match status" value="1"/>
</dbReference>
<dbReference type="SMART" id="SM00388">
    <property type="entry name" value="HisKA"/>
    <property type="match status" value="1"/>
</dbReference>
<keyword evidence="15" id="KW-1185">Reference proteome</keyword>
<dbReference type="Gene3D" id="1.10.287.130">
    <property type="match status" value="1"/>
</dbReference>
<comment type="subcellular location">
    <subcellularLocation>
        <location evidence="2">Cell membrane</location>
        <topology evidence="2">Multi-pass membrane protein</topology>
    </subcellularLocation>
</comment>
<comment type="catalytic activity">
    <reaction evidence="1">
        <text>ATP + protein L-histidine = ADP + protein N-phospho-L-histidine.</text>
        <dbReference type="EC" id="2.7.13.3"/>
    </reaction>
</comment>
<dbReference type="PROSITE" id="PS50109">
    <property type="entry name" value="HIS_KIN"/>
    <property type="match status" value="1"/>
</dbReference>
<dbReference type="SMART" id="SM00387">
    <property type="entry name" value="HATPase_c"/>
    <property type="match status" value="1"/>
</dbReference>
<keyword evidence="6 11" id="KW-0812">Transmembrane</keyword>
<dbReference type="Gene3D" id="3.30.565.10">
    <property type="entry name" value="Histidine kinase-like ATPase, C-terminal domain"/>
    <property type="match status" value="1"/>
</dbReference>
<name>A0ABS0T1V9_9CAUL</name>
<dbReference type="CDD" id="cd00082">
    <property type="entry name" value="HisKA"/>
    <property type="match status" value="1"/>
</dbReference>
<dbReference type="CDD" id="cd16922">
    <property type="entry name" value="HATPase_EvgS-ArcB-TorS-like"/>
    <property type="match status" value="1"/>
</dbReference>
<dbReference type="InterPro" id="IPR003661">
    <property type="entry name" value="HisK_dim/P_dom"/>
</dbReference>
<feature type="transmembrane region" description="Helical" evidence="11">
    <location>
        <begin position="238"/>
        <end position="255"/>
    </location>
</feature>
<evidence type="ECO:0000256" key="8">
    <source>
        <dbReference type="ARBA" id="ARBA00023012"/>
    </source>
</evidence>
<dbReference type="Pfam" id="PF05231">
    <property type="entry name" value="MASE1"/>
    <property type="match status" value="1"/>
</dbReference>
<feature type="transmembrane region" description="Helical" evidence="11">
    <location>
        <begin position="190"/>
        <end position="208"/>
    </location>
</feature>
<keyword evidence="5 10" id="KW-0597">Phosphoprotein</keyword>
<evidence type="ECO:0000256" key="1">
    <source>
        <dbReference type="ARBA" id="ARBA00000085"/>
    </source>
</evidence>
<evidence type="ECO:0000259" key="12">
    <source>
        <dbReference type="PROSITE" id="PS50109"/>
    </source>
</evidence>
<keyword evidence="9 11" id="KW-0472">Membrane</keyword>
<evidence type="ECO:0000256" key="5">
    <source>
        <dbReference type="ARBA" id="ARBA00022553"/>
    </source>
</evidence>
<organism evidence="14 15">
    <name type="scientific">Caulobacter hibisci</name>
    <dbReference type="NCBI Taxonomy" id="2035993"/>
    <lineage>
        <taxon>Bacteria</taxon>
        <taxon>Pseudomonadati</taxon>
        <taxon>Pseudomonadota</taxon>
        <taxon>Alphaproteobacteria</taxon>
        <taxon>Caulobacterales</taxon>
        <taxon>Caulobacteraceae</taxon>
        <taxon>Caulobacter</taxon>
    </lineage>
</organism>
<keyword evidence="8" id="KW-0902">Two-component regulatory system</keyword>
<gene>
    <name evidence="14" type="ORF">I4Q42_19525</name>
</gene>
<dbReference type="PRINTS" id="PR00344">
    <property type="entry name" value="BCTRLSENSOR"/>
</dbReference>
<dbReference type="PANTHER" id="PTHR45339">
    <property type="entry name" value="HYBRID SIGNAL TRANSDUCTION HISTIDINE KINASE J"/>
    <property type="match status" value="1"/>
</dbReference>
<dbReference type="InterPro" id="IPR005467">
    <property type="entry name" value="His_kinase_dom"/>
</dbReference>
<protein>
    <recommendedName>
        <fullName evidence="3">histidine kinase</fullName>
        <ecNumber evidence="3">2.7.13.3</ecNumber>
    </recommendedName>
</protein>
<comment type="caution">
    <text evidence="14">The sequence shown here is derived from an EMBL/GenBank/DDBJ whole genome shotgun (WGS) entry which is preliminary data.</text>
</comment>
<dbReference type="SUPFAM" id="SSF52172">
    <property type="entry name" value="CheY-like"/>
    <property type="match status" value="1"/>
</dbReference>
<feature type="domain" description="Response regulatory" evidence="13">
    <location>
        <begin position="568"/>
        <end position="685"/>
    </location>
</feature>
<evidence type="ECO:0000259" key="13">
    <source>
        <dbReference type="PROSITE" id="PS50110"/>
    </source>
</evidence>
<dbReference type="InterPro" id="IPR007895">
    <property type="entry name" value="MASE1"/>
</dbReference>
<dbReference type="InterPro" id="IPR011006">
    <property type="entry name" value="CheY-like_superfamily"/>
</dbReference>
<sequence length="691" mass="73910">MTRSAALQETRRQTALLLVVAAAFVVTQLFSDGLTRGPNGIAALWPCTALLAVGLMALGPPRRLILTVIVGVAHFCICLALGDGLDRALIFTAVNLAEAWGAREAVRRAFGGPPRVRTMRHLALLATVIAPVVAVTAAIAAGLLAALDGTPFLAVWRDWFVSGALGMALIVPAVLVLIDSEHRRAFHRSAFERAGLFLLMILLTAAVFHDTRAPLPFVLFPAAMLCAFRLGPRGAAEAALTIAVVSLPMGIWNIWQGRLLEPWNPPQMTRLIQCFVTVVFVTALAAGLALAQQERLRRLLVRRELLTRAARARALAAAEAKTEFLATMSHEIRTPLNSILGFAQLLASREDLPADAHRQVGMIDTAGGALLTVVSDILDVSRVDSGQVELLMQPASAEAVLHDAVGIVRPEAEGKNLTVEIDVIDPVGGLHDLDALRLRQVLLNLLNNAVKFTERGKIVARLIVEPGEVEDRLRFEVIDTGVGVPIEDQARLFQRFVQLDSGATRAYGGAGLGLAISKSLVELMGGRIGADSAPGHGSCFWLELPAAEAEPLAAPEVEEVARDPRAARILLVDDHPMNREIGVGLLRLAGCHVETAENGRQALAAAARGQFDIILMDIHMPEMDGLAATRAIRGLDGPAGKVPIIAMSADALPQQVERCFAAGMVDHIAKPVQREVLYAKVGRWLEAATEG</sequence>
<evidence type="ECO:0000256" key="11">
    <source>
        <dbReference type="SAM" id="Phobius"/>
    </source>
</evidence>
<feature type="transmembrane region" description="Helical" evidence="11">
    <location>
        <begin position="41"/>
        <end position="59"/>
    </location>
</feature>
<dbReference type="Pfam" id="PF00512">
    <property type="entry name" value="HisKA"/>
    <property type="match status" value="1"/>
</dbReference>
<dbReference type="InterPro" id="IPR036097">
    <property type="entry name" value="HisK_dim/P_sf"/>
</dbReference>
<dbReference type="InterPro" id="IPR036890">
    <property type="entry name" value="HATPase_C_sf"/>
</dbReference>
<evidence type="ECO:0000256" key="3">
    <source>
        <dbReference type="ARBA" id="ARBA00012438"/>
    </source>
</evidence>
<evidence type="ECO:0000256" key="7">
    <source>
        <dbReference type="ARBA" id="ARBA00022989"/>
    </source>
</evidence>
<dbReference type="PROSITE" id="PS50110">
    <property type="entry name" value="RESPONSE_REGULATORY"/>
    <property type="match status" value="1"/>
</dbReference>
<reference evidence="14 15" key="1">
    <citation type="submission" date="2020-11" db="EMBL/GenBank/DDBJ databases">
        <title>genome sequence of strain KACC 18849.</title>
        <authorList>
            <person name="Gao J."/>
            <person name="Zhang X."/>
        </authorList>
    </citation>
    <scope>NUCLEOTIDE SEQUENCE [LARGE SCALE GENOMIC DNA]</scope>
    <source>
        <strain evidence="14 15">KACC 18849</strain>
    </source>
</reference>
<evidence type="ECO:0000256" key="4">
    <source>
        <dbReference type="ARBA" id="ARBA00022475"/>
    </source>
</evidence>
<evidence type="ECO:0000256" key="2">
    <source>
        <dbReference type="ARBA" id="ARBA00004651"/>
    </source>
</evidence>
<dbReference type="SUPFAM" id="SSF55874">
    <property type="entry name" value="ATPase domain of HSP90 chaperone/DNA topoisomerase II/histidine kinase"/>
    <property type="match status" value="1"/>
</dbReference>
<dbReference type="Gene3D" id="3.40.50.2300">
    <property type="match status" value="1"/>
</dbReference>
<dbReference type="Pfam" id="PF00072">
    <property type="entry name" value="Response_reg"/>
    <property type="match status" value="1"/>
</dbReference>
<feature type="domain" description="Histidine kinase" evidence="12">
    <location>
        <begin position="327"/>
        <end position="548"/>
    </location>
</feature>
<dbReference type="SUPFAM" id="SSF47384">
    <property type="entry name" value="Homodimeric domain of signal transducing histidine kinase"/>
    <property type="match status" value="1"/>
</dbReference>
<evidence type="ECO:0000313" key="14">
    <source>
        <dbReference type="EMBL" id="MBI1685865.1"/>
    </source>
</evidence>
<dbReference type="RefSeq" id="WP_198577766.1">
    <property type="nucleotide sequence ID" value="NZ_JADWOX010000016.1"/>
</dbReference>
<dbReference type="SMART" id="SM00448">
    <property type="entry name" value="REC"/>
    <property type="match status" value="1"/>
</dbReference>
<dbReference type="Pfam" id="PF02518">
    <property type="entry name" value="HATPase_c"/>
    <property type="match status" value="1"/>
</dbReference>
<dbReference type="EC" id="2.7.13.3" evidence="3"/>
<evidence type="ECO:0000256" key="6">
    <source>
        <dbReference type="ARBA" id="ARBA00022692"/>
    </source>
</evidence>
<evidence type="ECO:0000256" key="10">
    <source>
        <dbReference type="PROSITE-ProRule" id="PRU00169"/>
    </source>
</evidence>
<feature type="transmembrane region" description="Helical" evidence="11">
    <location>
        <begin position="270"/>
        <end position="291"/>
    </location>
</feature>